<feature type="compositionally biased region" description="Basic and acidic residues" evidence="1">
    <location>
        <begin position="77"/>
        <end position="86"/>
    </location>
</feature>
<dbReference type="EMBL" id="KV427606">
    <property type="protein sequence ID" value="KZT11809.1"/>
    <property type="molecule type" value="Genomic_DNA"/>
</dbReference>
<dbReference type="Proteomes" id="UP000076871">
    <property type="component" value="Unassembled WGS sequence"/>
</dbReference>
<feature type="compositionally biased region" description="Low complexity" evidence="1">
    <location>
        <begin position="41"/>
        <end position="52"/>
    </location>
</feature>
<name>A0A165HJK5_9APHY</name>
<feature type="region of interest" description="Disordered" evidence="1">
    <location>
        <begin position="66"/>
        <end position="113"/>
    </location>
</feature>
<dbReference type="InParanoid" id="A0A165HJK5"/>
<evidence type="ECO:0000313" key="2">
    <source>
        <dbReference type="EMBL" id="KZT11809.1"/>
    </source>
</evidence>
<feature type="compositionally biased region" description="Polar residues" evidence="1">
    <location>
        <begin position="1"/>
        <end position="13"/>
    </location>
</feature>
<dbReference type="RefSeq" id="XP_040769457.1">
    <property type="nucleotide sequence ID" value="XM_040914094.1"/>
</dbReference>
<gene>
    <name evidence="2" type="ORF">LAESUDRAFT_808778</name>
</gene>
<sequence length="113" mass="11561">MSTCPSTPSSSAISLAPSEATTASTNSTATLLPHKQSNGASSSIPSKSTSTPKIFEDGLVSLTASYGFGGMAPMQPPKKETKKKADTAPAAGSSSDTRSSSSSYKFKSWFTSK</sequence>
<reference evidence="2 3" key="1">
    <citation type="journal article" date="2016" name="Mol. Biol. Evol.">
        <title>Comparative Genomics of Early-Diverging Mushroom-Forming Fungi Provides Insights into the Origins of Lignocellulose Decay Capabilities.</title>
        <authorList>
            <person name="Nagy L.G."/>
            <person name="Riley R."/>
            <person name="Tritt A."/>
            <person name="Adam C."/>
            <person name="Daum C."/>
            <person name="Floudas D."/>
            <person name="Sun H."/>
            <person name="Yadav J.S."/>
            <person name="Pangilinan J."/>
            <person name="Larsson K.H."/>
            <person name="Matsuura K."/>
            <person name="Barry K."/>
            <person name="Labutti K."/>
            <person name="Kuo R."/>
            <person name="Ohm R.A."/>
            <person name="Bhattacharya S.S."/>
            <person name="Shirouzu T."/>
            <person name="Yoshinaga Y."/>
            <person name="Martin F.M."/>
            <person name="Grigoriev I.V."/>
            <person name="Hibbett D.S."/>
        </authorList>
    </citation>
    <scope>NUCLEOTIDE SEQUENCE [LARGE SCALE GENOMIC DNA]</scope>
    <source>
        <strain evidence="2 3">93-53</strain>
    </source>
</reference>
<feature type="region of interest" description="Disordered" evidence="1">
    <location>
        <begin position="1"/>
        <end position="52"/>
    </location>
</feature>
<dbReference type="AlphaFoldDB" id="A0A165HJK5"/>
<organism evidence="2 3">
    <name type="scientific">Laetiporus sulphureus 93-53</name>
    <dbReference type="NCBI Taxonomy" id="1314785"/>
    <lineage>
        <taxon>Eukaryota</taxon>
        <taxon>Fungi</taxon>
        <taxon>Dikarya</taxon>
        <taxon>Basidiomycota</taxon>
        <taxon>Agaricomycotina</taxon>
        <taxon>Agaricomycetes</taxon>
        <taxon>Polyporales</taxon>
        <taxon>Laetiporus</taxon>
    </lineage>
</organism>
<keyword evidence="3" id="KW-1185">Reference proteome</keyword>
<evidence type="ECO:0000256" key="1">
    <source>
        <dbReference type="SAM" id="MobiDB-lite"/>
    </source>
</evidence>
<protein>
    <submittedName>
        <fullName evidence="2">Uncharacterized protein</fullName>
    </submittedName>
</protein>
<proteinExistence type="predicted"/>
<feature type="compositionally biased region" description="Low complexity" evidence="1">
    <location>
        <begin position="93"/>
        <end position="113"/>
    </location>
</feature>
<evidence type="ECO:0000313" key="3">
    <source>
        <dbReference type="Proteomes" id="UP000076871"/>
    </source>
</evidence>
<feature type="compositionally biased region" description="Low complexity" evidence="1">
    <location>
        <begin position="18"/>
        <end position="30"/>
    </location>
</feature>
<dbReference type="GeneID" id="63831122"/>
<accession>A0A165HJK5</accession>